<dbReference type="SUPFAM" id="SSF53795">
    <property type="entry name" value="PEP carboxykinase-like"/>
    <property type="match status" value="1"/>
</dbReference>
<comment type="caution">
    <text evidence="1">The sequence shown here is derived from an EMBL/GenBank/DDBJ whole genome shotgun (WGS) entry which is preliminary data.</text>
</comment>
<protein>
    <submittedName>
        <fullName evidence="1">Uncharacterized protein</fullName>
    </submittedName>
</protein>
<keyword evidence="2" id="KW-1185">Reference proteome</keyword>
<dbReference type="EMBL" id="MWWV01000001">
    <property type="protein sequence ID" value="OZG59399.1"/>
    <property type="molecule type" value="Genomic_DNA"/>
</dbReference>
<dbReference type="AlphaFoldDB" id="A0A261FJS7"/>
<accession>A0A261FJS7</accession>
<name>A0A261FJS7_9BIFI</name>
<evidence type="ECO:0000313" key="1">
    <source>
        <dbReference type="EMBL" id="OZG59399.1"/>
    </source>
</evidence>
<sequence length="266" mass="29222">MVNSFTMRIAGLVIRINHIHDSIRELCRDYAIDSAGSADGAYADGAVTSQTMPDCTISVTRQMIERERERERADAGIWPDDYLETLAVLRAIAERLPALNRTVFHGATITYKGRAYVFTAPSGTGKSTHIRLWRRYLGSKMQVINGDKPILEFVDSGADADVDAAVIAHATPWAGKEGWQTAQAHAPLGGICIVTRGTRNICRRIDPQTALPWLMPQIYMPNDSAAAIHTLDLMDRLIRNVPVYLLDCDISEAAVHASRSAMCGEG</sequence>
<dbReference type="Proteomes" id="UP000216444">
    <property type="component" value="Unassembled WGS sequence"/>
</dbReference>
<evidence type="ECO:0000313" key="2">
    <source>
        <dbReference type="Proteomes" id="UP000216444"/>
    </source>
</evidence>
<proteinExistence type="predicted"/>
<gene>
    <name evidence="1" type="ORF">BTIS_0130</name>
</gene>
<reference evidence="1 2" key="1">
    <citation type="journal article" date="2017" name="BMC Genomics">
        <title>Comparative genomic and phylogenomic analyses of the Bifidobacteriaceae family.</title>
        <authorList>
            <person name="Lugli G.A."/>
            <person name="Milani C."/>
            <person name="Turroni F."/>
            <person name="Duranti S."/>
            <person name="Mancabelli L."/>
            <person name="Mangifesta M."/>
            <person name="Ferrario C."/>
            <person name="Modesto M."/>
            <person name="Mattarelli P."/>
            <person name="Jiri K."/>
            <person name="van Sinderen D."/>
            <person name="Ventura M."/>
        </authorList>
    </citation>
    <scope>NUCLEOTIDE SEQUENCE [LARGE SCALE GENOMIC DNA]</scope>
    <source>
        <strain evidence="1 2">DSM 100201</strain>
    </source>
</reference>
<organism evidence="1 2">
    <name type="scientific">Bifidobacterium tissieri</name>
    <dbReference type="NCBI Taxonomy" id="1630162"/>
    <lineage>
        <taxon>Bacteria</taxon>
        <taxon>Bacillati</taxon>
        <taxon>Actinomycetota</taxon>
        <taxon>Actinomycetes</taxon>
        <taxon>Bifidobacteriales</taxon>
        <taxon>Bifidobacteriaceae</taxon>
        <taxon>Bifidobacterium</taxon>
    </lineage>
</organism>